<dbReference type="AlphaFoldDB" id="A0A0A9GTQ3"/>
<accession>A0A0A9GTQ3</accession>
<reference evidence="1" key="1">
    <citation type="submission" date="2014-09" db="EMBL/GenBank/DDBJ databases">
        <authorList>
            <person name="Magalhaes I.L.F."/>
            <person name="Oliveira U."/>
            <person name="Santos F.R."/>
            <person name="Vidigal T.H.D.A."/>
            <person name="Brescovit A.D."/>
            <person name="Santos A.J."/>
        </authorList>
    </citation>
    <scope>NUCLEOTIDE SEQUENCE</scope>
    <source>
        <tissue evidence="1">Shoot tissue taken approximately 20 cm above the soil surface</tissue>
    </source>
</reference>
<evidence type="ECO:0000313" key="1">
    <source>
        <dbReference type="EMBL" id="JAE23938.1"/>
    </source>
</evidence>
<dbReference type="EMBL" id="GBRH01173958">
    <property type="protein sequence ID" value="JAE23938.1"/>
    <property type="molecule type" value="Transcribed_RNA"/>
</dbReference>
<name>A0A0A9GTQ3_ARUDO</name>
<protein>
    <submittedName>
        <fullName evidence="1">Uncharacterized protein</fullName>
    </submittedName>
</protein>
<organism evidence="1">
    <name type="scientific">Arundo donax</name>
    <name type="common">Giant reed</name>
    <name type="synonym">Donax arundinaceus</name>
    <dbReference type="NCBI Taxonomy" id="35708"/>
    <lineage>
        <taxon>Eukaryota</taxon>
        <taxon>Viridiplantae</taxon>
        <taxon>Streptophyta</taxon>
        <taxon>Embryophyta</taxon>
        <taxon>Tracheophyta</taxon>
        <taxon>Spermatophyta</taxon>
        <taxon>Magnoliopsida</taxon>
        <taxon>Liliopsida</taxon>
        <taxon>Poales</taxon>
        <taxon>Poaceae</taxon>
        <taxon>PACMAD clade</taxon>
        <taxon>Arundinoideae</taxon>
        <taxon>Arundineae</taxon>
        <taxon>Arundo</taxon>
    </lineage>
</organism>
<reference evidence="1" key="2">
    <citation type="journal article" date="2015" name="Data Brief">
        <title>Shoot transcriptome of the giant reed, Arundo donax.</title>
        <authorList>
            <person name="Barrero R.A."/>
            <person name="Guerrero F.D."/>
            <person name="Moolhuijzen P."/>
            <person name="Goolsby J.A."/>
            <person name="Tidwell J."/>
            <person name="Bellgard S.E."/>
            <person name="Bellgard M.I."/>
        </authorList>
    </citation>
    <scope>NUCLEOTIDE SEQUENCE</scope>
    <source>
        <tissue evidence="1">Shoot tissue taken approximately 20 cm above the soil surface</tissue>
    </source>
</reference>
<sequence>MIQNTASCLIDTEVDVTSV</sequence>
<proteinExistence type="predicted"/>